<dbReference type="RefSeq" id="WP_162335190.1">
    <property type="nucleotide sequence ID" value="NZ_CP048113.1"/>
</dbReference>
<evidence type="ECO:0000256" key="1">
    <source>
        <dbReference type="SAM" id="SignalP"/>
    </source>
</evidence>
<evidence type="ECO:0000313" key="3">
    <source>
        <dbReference type="EMBL" id="QHS63474.1"/>
    </source>
</evidence>
<reference evidence="3 4" key="1">
    <citation type="submission" date="2020-01" db="EMBL/GenBank/DDBJ databases">
        <title>Complete genome sequence of Chitinophaga sp. H33E-04 isolated from quinoa roots.</title>
        <authorList>
            <person name="Weon H.-Y."/>
            <person name="Lee S.A."/>
        </authorList>
    </citation>
    <scope>NUCLEOTIDE SEQUENCE [LARGE SCALE GENOMIC DNA]</scope>
    <source>
        <strain evidence="3 4">H33E-04</strain>
    </source>
</reference>
<protein>
    <submittedName>
        <fullName evidence="3">S41 family peptidase</fullName>
    </submittedName>
</protein>
<feature type="signal peptide" evidence="1">
    <location>
        <begin position="1"/>
        <end position="17"/>
    </location>
</feature>
<gene>
    <name evidence="3" type="ORF">GWR21_28985</name>
</gene>
<dbReference type="SUPFAM" id="SSF52096">
    <property type="entry name" value="ClpP/crotonase"/>
    <property type="match status" value="1"/>
</dbReference>
<name>A0A6B9ZPU2_9BACT</name>
<dbReference type="PANTHER" id="PTHR11261:SF3">
    <property type="entry name" value="RETINOL-BINDING PROTEIN 3"/>
    <property type="match status" value="1"/>
</dbReference>
<feature type="domain" description="Tail specific protease" evidence="2">
    <location>
        <begin position="97"/>
        <end position="296"/>
    </location>
</feature>
<dbReference type="Gene3D" id="3.30.750.44">
    <property type="match status" value="1"/>
</dbReference>
<dbReference type="PANTHER" id="PTHR11261">
    <property type="entry name" value="INTERPHOTORECEPTOR RETINOID-BINDING PROTEIN"/>
    <property type="match status" value="1"/>
</dbReference>
<dbReference type="KEGG" id="chih:GWR21_28985"/>
<dbReference type="EMBL" id="CP048113">
    <property type="protein sequence ID" value="QHS63474.1"/>
    <property type="molecule type" value="Genomic_DNA"/>
</dbReference>
<dbReference type="InterPro" id="IPR029045">
    <property type="entry name" value="ClpP/crotonase-like_dom_sf"/>
</dbReference>
<keyword evidence="1" id="KW-0732">Signal</keyword>
<keyword evidence="4" id="KW-1185">Reference proteome</keyword>
<organism evidence="3 4">
    <name type="scientific">Chitinophaga agri</name>
    <dbReference type="NCBI Taxonomy" id="2703787"/>
    <lineage>
        <taxon>Bacteria</taxon>
        <taxon>Pseudomonadati</taxon>
        <taxon>Bacteroidota</taxon>
        <taxon>Chitinophagia</taxon>
        <taxon>Chitinophagales</taxon>
        <taxon>Chitinophagaceae</taxon>
        <taxon>Chitinophaga</taxon>
    </lineage>
</organism>
<proteinExistence type="predicted"/>
<dbReference type="GO" id="GO:0008236">
    <property type="term" value="F:serine-type peptidase activity"/>
    <property type="evidence" value="ECO:0007669"/>
    <property type="project" value="InterPro"/>
</dbReference>
<dbReference type="Proteomes" id="UP000476411">
    <property type="component" value="Chromosome"/>
</dbReference>
<dbReference type="Pfam" id="PF03572">
    <property type="entry name" value="Peptidase_S41"/>
    <property type="match status" value="1"/>
</dbReference>
<accession>A0A6B9ZPU2</accession>
<dbReference type="CDD" id="cd07563">
    <property type="entry name" value="Peptidase_S41_IRBP"/>
    <property type="match status" value="1"/>
</dbReference>
<dbReference type="AlphaFoldDB" id="A0A6B9ZPU2"/>
<dbReference type="InterPro" id="IPR005151">
    <property type="entry name" value="Tail-specific_protease"/>
</dbReference>
<evidence type="ECO:0000313" key="4">
    <source>
        <dbReference type="Proteomes" id="UP000476411"/>
    </source>
</evidence>
<dbReference type="Gene3D" id="3.90.226.10">
    <property type="entry name" value="2-enoyl-CoA Hydratase, Chain A, domain 1"/>
    <property type="match status" value="1"/>
</dbReference>
<dbReference type="SMART" id="SM00245">
    <property type="entry name" value="TSPc"/>
    <property type="match status" value="1"/>
</dbReference>
<sequence length="415" mass="45786">MKALAYLLLLVTAPAMAQDLGNSEKTRVIDAISQQLKTLYVYPEVAEKMSKQLHTNAEKGQYAQIKDPNAFAERLTTDLLAVSHDKHLSVNYDPRPVEPHPVMAFDQELARSRNFGFKELKILDGNIGYLNLSYFEDPAKAGGMAATAMNFLSNADAIIIDLRNNGGGSTDMVQLLASYFFEGEPKPLTDIYWRPTNSLVQYRTLPYVPGKRMPAVDVYLLTSQRTFSAAEDFSYSLQNLKRVTIIGETTGGGAHPIDQAVVSDHFIVTIPEGRSISTITKTDWEGTGVTPDIAVAAKDALLTAQVKALSKAPEGDYQAKWALMGIKAKLSPVTPSADNLKEYTGSYGERMISVEDGQLYYAKAGGPKSRLIPMDKDLFAMEDKEYLRIRFDRKNGVVTGFTRLFEDGTAEVSLK</sequence>
<dbReference type="Pfam" id="PF11918">
    <property type="entry name" value="Peptidase_S41_N"/>
    <property type="match status" value="1"/>
</dbReference>
<feature type="chain" id="PRO_5025344563" evidence="1">
    <location>
        <begin position="18"/>
        <end position="415"/>
    </location>
</feature>
<dbReference type="GO" id="GO:0006508">
    <property type="term" value="P:proteolysis"/>
    <property type="evidence" value="ECO:0007669"/>
    <property type="project" value="InterPro"/>
</dbReference>
<evidence type="ECO:0000259" key="2">
    <source>
        <dbReference type="SMART" id="SM00245"/>
    </source>
</evidence>